<dbReference type="AlphaFoldDB" id="A0A0E9RKN2"/>
<protein>
    <submittedName>
        <fullName evidence="2">Uncharacterized protein</fullName>
    </submittedName>
</protein>
<reference evidence="2" key="2">
    <citation type="journal article" date="2015" name="Fish Shellfish Immunol.">
        <title>Early steps in the European eel (Anguilla anguilla)-Vibrio vulnificus interaction in the gills: Role of the RtxA13 toxin.</title>
        <authorList>
            <person name="Callol A."/>
            <person name="Pajuelo D."/>
            <person name="Ebbesson L."/>
            <person name="Teles M."/>
            <person name="MacKenzie S."/>
            <person name="Amaro C."/>
        </authorList>
    </citation>
    <scope>NUCLEOTIDE SEQUENCE</scope>
</reference>
<evidence type="ECO:0000313" key="2">
    <source>
        <dbReference type="EMBL" id="JAH28893.1"/>
    </source>
</evidence>
<organism evidence="2">
    <name type="scientific">Anguilla anguilla</name>
    <name type="common">European freshwater eel</name>
    <name type="synonym">Muraena anguilla</name>
    <dbReference type="NCBI Taxonomy" id="7936"/>
    <lineage>
        <taxon>Eukaryota</taxon>
        <taxon>Metazoa</taxon>
        <taxon>Chordata</taxon>
        <taxon>Craniata</taxon>
        <taxon>Vertebrata</taxon>
        <taxon>Euteleostomi</taxon>
        <taxon>Actinopterygii</taxon>
        <taxon>Neopterygii</taxon>
        <taxon>Teleostei</taxon>
        <taxon>Anguilliformes</taxon>
        <taxon>Anguillidae</taxon>
        <taxon>Anguilla</taxon>
    </lineage>
</organism>
<reference evidence="2" key="1">
    <citation type="submission" date="2014-11" db="EMBL/GenBank/DDBJ databases">
        <authorList>
            <person name="Amaro Gonzalez C."/>
        </authorList>
    </citation>
    <scope>NUCLEOTIDE SEQUENCE</scope>
</reference>
<evidence type="ECO:0000256" key="1">
    <source>
        <dbReference type="SAM" id="MobiDB-lite"/>
    </source>
</evidence>
<name>A0A0E9RKN2_ANGAN</name>
<dbReference type="EMBL" id="GBXM01079684">
    <property type="protein sequence ID" value="JAH28893.1"/>
    <property type="molecule type" value="Transcribed_RNA"/>
</dbReference>
<accession>A0A0E9RKN2</accession>
<proteinExistence type="predicted"/>
<sequence>MQIILTLPKFQQAPGTLSGAFKDKIKINETAQHNHGAFNPPDASRCSVASL</sequence>
<feature type="region of interest" description="Disordered" evidence="1">
    <location>
        <begin position="32"/>
        <end position="51"/>
    </location>
</feature>